<proteinExistence type="predicted"/>
<dbReference type="SMART" id="SM00327">
    <property type="entry name" value="VWA"/>
    <property type="match status" value="2"/>
</dbReference>
<evidence type="ECO:0000256" key="10">
    <source>
        <dbReference type="ARBA" id="ARBA00063385"/>
    </source>
</evidence>
<evidence type="ECO:0000256" key="3">
    <source>
        <dbReference type="ARBA" id="ARBA00022530"/>
    </source>
</evidence>
<comment type="subcellular location">
    <subcellularLocation>
        <location evidence="1">Secreted</location>
        <location evidence="1">Extracellular space</location>
        <location evidence="1">Extracellular matrix</location>
    </subcellularLocation>
</comment>
<keyword evidence="2" id="KW-0964">Secreted</keyword>
<evidence type="ECO:0000256" key="4">
    <source>
        <dbReference type="ARBA" id="ARBA00022729"/>
    </source>
</evidence>
<evidence type="ECO:0000313" key="16">
    <source>
        <dbReference type="Proteomes" id="UP000503349"/>
    </source>
</evidence>
<reference evidence="16" key="2">
    <citation type="submission" date="2019-02" db="EMBL/GenBank/DDBJ databases">
        <title>Opniocepnalus argus Var Kimnra genome.</title>
        <authorList>
            <person name="Zhou C."/>
            <person name="Xiao S."/>
        </authorList>
    </citation>
    <scope>NUCLEOTIDE SEQUENCE [LARGE SCALE GENOMIC DNA]</scope>
</reference>
<accession>A0A6G1R0D2</accession>
<dbReference type="EMBL" id="CM015712">
    <property type="protein sequence ID" value="KAF3708401.1"/>
    <property type="molecule type" value="Genomic_DNA"/>
</dbReference>
<dbReference type="InterPro" id="IPR050525">
    <property type="entry name" value="ECM_Assembly_Org"/>
</dbReference>
<keyword evidence="6" id="KW-0524">Neurogenesis</keyword>
<dbReference type="InterPro" id="IPR002035">
    <property type="entry name" value="VWF_A"/>
</dbReference>
<dbReference type="CDD" id="cd01472">
    <property type="entry name" value="vWA_collagen"/>
    <property type="match status" value="1"/>
</dbReference>
<feature type="compositionally biased region" description="Low complexity" evidence="12">
    <location>
        <begin position="147"/>
        <end position="177"/>
    </location>
</feature>
<feature type="domain" description="VWFA" evidence="13">
    <location>
        <begin position="319"/>
        <end position="504"/>
    </location>
</feature>
<evidence type="ECO:0000259" key="14">
    <source>
        <dbReference type="PROSITE" id="PS50820"/>
    </source>
</evidence>
<dbReference type="SMART" id="SM00603">
    <property type="entry name" value="LCCL"/>
    <property type="match status" value="1"/>
</dbReference>
<dbReference type="InterPro" id="IPR036465">
    <property type="entry name" value="vWFA_dom_sf"/>
</dbReference>
<evidence type="ECO:0000313" key="15">
    <source>
        <dbReference type="EMBL" id="KAF3708401.1"/>
    </source>
</evidence>
<organism evidence="15 16">
    <name type="scientific">Channa argus</name>
    <name type="common">Northern snakehead</name>
    <name type="synonym">Ophicephalus argus</name>
    <dbReference type="NCBI Taxonomy" id="215402"/>
    <lineage>
        <taxon>Eukaryota</taxon>
        <taxon>Metazoa</taxon>
        <taxon>Chordata</taxon>
        <taxon>Craniata</taxon>
        <taxon>Vertebrata</taxon>
        <taxon>Euteleostomi</taxon>
        <taxon>Actinopterygii</taxon>
        <taxon>Neopterygii</taxon>
        <taxon>Teleostei</taxon>
        <taxon>Neoteleostei</taxon>
        <taxon>Acanthomorphata</taxon>
        <taxon>Anabantaria</taxon>
        <taxon>Anabantiformes</taxon>
        <taxon>Channoidei</taxon>
        <taxon>Channidae</taxon>
        <taxon>Channa</taxon>
    </lineage>
</organism>
<dbReference type="Gene3D" id="2.170.130.20">
    <property type="entry name" value="LCCL-like domain"/>
    <property type="match status" value="1"/>
</dbReference>
<comment type="subunit">
    <text evidence="10">Binds dermatan sulfate and chondroitin sulfate.</text>
</comment>
<dbReference type="InterPro" id="IPR004043">
    <property type="entry name" value="LCCL"/>
</dbReference>
<keyword evidence="3" id="KW-0272">Extracellular matrix</keyword>
<feature type="domain" description="LCCL" evidence="14">
    <location>
        <begin position="12"/>
        <end position="105"/>
    </location>
</feature>
<name>A0A6G1R0D2_CHAAH</name>
<protein>
    <recommendedName>
        <fullName evidence="11">Vitrin</fullName>
    </recommendedName>
</protein>
<dbReference type="PRINTS" id="PR00453">
    <property type="entry name" value="VWFADOMAIN"/>
</dbReference>
<dbReference type="PROSITE" id="PS50820">
    <property type="entry name" value="LCCL"/>
    <property type="match status" value="1"/>
</dbReference>
<evidence type="ECO:0000256" key="2">
    <source>
        <dbReference type="ARBA" id="ARBA00022525"/>
    </source>
</evidence>
<evidence type="ECO:0000256" key="11">
    <source>
        <dbReference type="ARBA" id="ARBA00073850"/>
    </source>
</evidence>
<dbReference type="SUPFAM" id="SSF53300">
    <property type="entry name" value="vWA-like"/>
    <property type="match status" value="2"/>
</dbReference>
<evidence type="ECO:0000256" key="12">
    <source>
        <dbReference type="SAM" id="MobiDB-lite"/>
    </source>
</evidence>
<dbReference type="PANTHER" id="PTHR24020">
    <property type="entry name" value="COLLAGEN ALPHA"/>
    <property type="match status" value="1"/>
</dbReference>
<keyword evidence="7" id="KW-1015">Disulfide bond</keyword>
<keyword evidence="5" id="KW-0677">Repeat</keyword>
<evidence type="ECO:0000259" key="13">
    <source>
        <dbReference type="PROSITE" id="PS50234"/>
    </source>
</evidence>
<sequence length="704" mass="77090">MIRASLTAVCLVIPDIECDDRAGKINLQEFIVKCPAHCKETKQKVYGTGVFASISSICNAAIHSGIINNSGGKVIVRKMPGQSVYKGSNSNGVRSLSLPKWRESFVVSVGKPKKGVIYPSTLDYVPSRAIYVNTNTNDGPTSSTVLPMTTTPKATTTTTPEPTTTTTTTMAPTTTTTTPPPPTTIAKARAVVHKVRDAGSSHPYLASVAAAGSSLRRQEAGSTIRRQPSAPVGSARDHRPDISEYERWYYQSGPYPPRSTDSDGNRNVPLDTSHARVETGDTWKPDVNPYESGFSVREREPVPRAPEPVSQGDPNCKVDLAFLMDGSWSIGKRRFKIQKDFLTEVAQAVNVGVAGPMMGIIQYGDDPVTEINLKSYSNSRDVKSAIDKILQKGGLSNVGKALSYINKQYFSDANGNRGGAPNVAVVLVDGWPTDKVEEASRLARESGINIFFVTIEGPDDHEKHNLVEANFVDKAVCRTNGFFSLPVTSWFALRKAVQPLVKRVCDTDRLVCSKTCLNANDIAFVIDGSSSVGTGNFRTVLQFVANVTREFEISDTDTRVGAVQYTYEQRLEFAFGQYNNKVELLNAIKSINYWSGGTSTGAAITYAAEQLFSKSKPNKRKIMIVITDGRSYDDVRAPALAVHRQGVIAYSIGIAWAAQDELEYIATDPDKEHSFFVDEFDNLYKYVPKIIHNICQEFNSQPRN</sequence>
<dbReference type="InterPro" id="IPR036609">
    <property type="entry name" value="LCCL_sf"/>
</dbReference>
<feature type="region of interest" description="Disordered" evidence="12">
    <location>
        <begin position="217"/>
        <end position="240"/>
    </location>
</feature>
<keyword evidence="4" id="KW-0732">Signal</keyword>
<feature type="region of interest" description="Disordered" evidence="12">
    <location>
        <begin position="141"/>
        <end position="183"/>
    </location>
</feature>
<dbReference type="GO" id="GO:0030198">
    <property type="term" value="P:extracellular matrix organization"/>
    <property type="evidence" value="ECO:0007669"/>
    <property type="project" value="TreeGrafter"/>
</dbReference>
<dbReference type="AlphaFoldDB" id="A0A6G1R0D2"/>
<dbReference type="Pfam" id="PF03815">
    <property type="entry name" value="LCCL"/>
    <property type="match status" value="1"/>
</dbReference>
<comment type="function">
    <text evidence="9">Promotes matrix assembly and cell adhesiveness. Plays a role in spinal cord formation by regulating the proliferation and differentiation of neural stem cells.</text>
</comment>
<feature type="region of interest" description="Disordered" evidence="12">
    <location>
        <begin position="279"/>
        <end position="313"/>
    </location>
</feature>
<evidence type="ECO:0000256" key="9">
    <source>
        <dbReference type="ARBA" id="ARBA00060310"/>
    </source>
</evidence>
<evidence type="ECO:0000256" key="1">
    <source>
        <dbReference type="ARBA" id="ARBA00004498"/>
    </source>
</evidence>
<dbReference type="Proteomes" id="UP000503349">
    <property type="component" value="Chromosome 1"/>
</dbReference>
<gene>
    <name evidence="15" type="ORF">EXN66_Car001575</name>
</gene>
<dbReference type="FunFam" id="3.40.50.410:FF:000009">
    <property type="entry name" value="Putative vitrin"/>
    <property type="match status" value="1"/>
</dbReference>
<dbReference type="Gene3D" id="3.40.50.410">
    <property type="entry name" value="von Willebrand factor, type A domain"/>
    <property type="match status" value="2"/>
</dbReference>
<dbReference type="SUPFAM" id="SSF69848">
    <property type="entry name" value="LCCL domain"/>
    <property type="match status" value="1"/>
</dbReference>
<keyword evidence="16" id="KW-1185">Reference proteome</keyword>
<dbReference type="PROSITE" id="PS50234">
    <property type="entry name" value="VWFA"/>
    <property type="match status" value="2"/>
</dbReference>
<dbReference type="GO" id="GO:0007399">
    <property type="term" value="P:nervous system development"/>
    <property type="evidence" value="ECO:0007669"/>
    <property type="project" value="UniProtKB-KW"/>
</dbReference>
<evidence type="ECO:0000256" key="5">
    <source>
        <dbReference type="ARBA" id="ARBA00022737"/>
    </source>
</evidence>
<dbReference type="PANTHER" id="PTHR24020:SF23">
    <property type="entry name" value="VITRIN"/>
    <property type="match status" value="1"/>
</dbReference>
<dbReference type="Pfam" id="PF00092">
    <property type="entry name" value="VWA"/>
    <property type="match status" value="2"/>
</dbReference>
<reference evidence="15 16" key="1">
    <citation type="submission" date="2019-02" db="EMBL/GenBank/DDBJ databases">
        <title>Opniocepnalus argus genome.</title>
        <authorList>
            <person name="Zhou C."/>
            <person name="Xiao S."/>
        </authorList>
    </citation>
    <scope>NUCLEOTIDE SEQUENCE [LARGE SCALE GENOMIC DNA]</scope>
    <source>
        <strain evidence="15">OARG1902GOOAL</strain>
        <tissue evidence="15">Muscle</tissue>
    </source>
</reference>
<feature type="domain" description="VWFA" evidence="13">
    <location>
        <begin position="521"/>
        <end position="690"/>
    </location>
</feature>
<dbReference type="GO" id="GO:0010811">
    <property type="term" value="P:positive regulation of cell-substrate adhesion"/>
    <property type="evidence" value="ECO:0007669"/>
    <property type="project" value="TreeGrafter"/>
</dbReference>
<evidence type="ECO:0000256" key="6">
    <source>
        <dbReference type="ARBA" id="ARBA00022902"/>
    </source>
</evidence>
<evidence type="ECO:0000256" key="8">
    <source>
        <dbReference type="ARBA" id="ARBA00023180"/>
    </source>
</evidence>
<keyword evidence="8" id="KW-0325">Glycoprotein</keyword>
<evidence type="ECO:0000256" key="7">
    <source>
        <dbReference type="ARBA" id="ARBA00023157"/>
    </source>
</evidence>
<dbReference type="FunFam" id="2.170.130.20:FF:000001">
    <property type="entry name" value="Cysteine-rich secretory protein LCCL domain-containing 1"/>
    <property type="match status" value="1"/>
</dbReference>
<dbReference type="FunFam" id="3.40.50.410:FF:000025">
    <property type="entry name" value="Vitrin"/>
    <property type="match status" value="1"/>
</dbReference>